<evidence type="ECO:0000313" key="3">
    <source>
        <dbReference type="Proteomes" id="UP000288805"/>
    </source>
</evidence>
<feature type="region of interest" description="Disordered" evidence="1">
    <location>
        <begin position="1"/>
        <end position="27"/>
    </location>
</feature>
<name>A0A438BUS0_VITVI</name>
<sequence>MVKTAMTDATRSSDSTKETTKEAYLTGEVTKPAEKDTKFKTWRSENSMIITWLINLMEPALGKPFMFLLSTKDVWDTIRETYLDLENWSQIFELKTKLWQSKQGD</sequence>
<dbReference type="PANTHER" id="PTHR37610:SF75">
    <property type="entry name" value="RETROTRANSPOSON COPIA-LIKE N-TERMINAL DOMAIN-CONTAINING PROTEIN"/>
    <property type="match status" value="1"/>
</dbReference>
<accession>A0A438BUS0</accession>
<dbReference type="AlphaFoldDB" id="A0A438BUS0"/>
<evidence type="ECO:0000313" key="2">
    <source>
        <dbReference type="EMBL" id="RVW14709.1"/>
    </source>
</evidence>
<comment type="caution">
    <text evidence="2">The sequence shown here is derived from an EMBL/GenBank/DDBJ whole genome shotgun (WGS) entry which is preliminary data.</text>
</comment>
<dbReference type="Proteomes" id="UP000288805">
    <property type="component" value="Unassembled WGS sequence"/>
</dbReference>
<evidence type="ECO:0008006" key="4">
    <source>
        <dbReference type="Google" id="ProtNLM"/>
    </source>
</evidence>
<reference evidence="2 3" key="1">
    <citation type="journal article" date="2018" name="PLoS Genet.">
        <title>Population sequencing reveals clonal diversity and ancestral inbreeding in the grapevine cultivar Chardonnay.</title>
        <authorList>
            <person name="Roach M.J."/>
            <person name="Johnson D.L."/>
            <person name="Bohlmann J."/>
            <person name="van Vuuren H.J."/>
            <person name="Jones S.J."/>
            <person name="Pretorius I.S."/>
            <person name="Schmidt S.A."/>
            <person name="Borneman A.R."/>
        </authorList>
    </citation>
    <scope>NUCLEOTIDE SEQUENCE [LARGE SCALE GENOMIC DNA]</scope>
    <source>
        <strain evidence="3">cv. Chardonnay</strain>
        <tissue evidence="2">Leaf</tissue>
    </source>
</reference>
<proteinExistence type="predicted"/>
<protein>
    <recommendedName>
        <fullName evidence="4">Retrotransposon Copia-like N-terminal domain-containing protein</fullName>
    </recommendedName>
</protein>
<dbReference type="PANTHER" id="PTHR37610">
    <property type="entry name" value="CCHC-TYPE DOMAIN-CONTAINING PROTEIN"/>
    <property type="match status" value="1"/>
</dbReference>
<gene>
    <name evidence="2" type="ORF">CK203_092611</name>
</gene>
<evidence type="ECO:0000256" key="1">
    <source>
        <dbReference type="SAM" id="MobiDB-lite"/>
    </source>
</evidence>
<organism evidence="2 3">
    <name type="scientific">Vitis vinifera</name>
    <name type="common">Grape</name>
    <dbReference type="NCBI Taxonomy" id="29760"/>
    <lineage>
        <taxon>Eukaryota</taxon>
        <taxon>Viridiplantae</taxon>
        <taxon>Streptophyta</taxon>
        <taxon>Embryophyta</taxon>
        <taxon>Tracheophyta</taxon>
        <taxon>Spermatophyta</taxon>
        <taxon>Magnoliopsida</taxon>
        <taxon>eudicotyledons</taxon>
        <taxon>Gunneridae</taxon>
        <taxon>Pentapetalae</taxon>
        <taxon>rosids</taxon>
        <taxon>Vitales</taxon>
        <taxon>Vitaceae</taxon>
        <taxon>Viteae</taxon>
        <taxon>Vitis</taxon>
    </lineage>
</organism>
<dbReference type="EMBL" id="QGNW01002612">
    <property type="protein sequence ID" value="RVW14709.1"/>
    <property type="molecule type" value="Genomic_DNA"/>
</dbReference>